<dbReference type="EMBL" id="BAABGZ010000064">
    <property type="protein sequence ID" value="GAA4362198.1"/>
    <property type="molecule type" value="Genomic_DNA"/>
</dbReference>
<dbReference type="Proteomes" id="UP001501153">
    <property type="component" value="Unassembled WGS sequence"/>
</dbReference>
<gene>
    <name evidence="1" type="ORF">GCM10023185_29910</name>
</gene>
<reference evidence="2" key="1">
    <citation type="journal article" date="2019" name="Int. J. Syst. Evol. Microbiol.">
        <title>The Global Catalogue of Microorganisms (GCM) 10K type strain sequencing project: providing services to taxonomists for standard genome sequencing and annotation.</title>
        <authorList>
            <consortium name="The Broad Institute Genomics Platform"/>
            <consortium name="The Broad Institute Genome Sequencing Center for Infectious Disease"/>
            <person name="Wu L."/>
            <person name="Ma J."/>
        </authorList>
    </citation>
    <scope>NUCLEOTIDE SEQUENCE [LARGE SCALE GENOMIC DNA]</scope>
    <source>
        <strain evidence="2">JCM 17923</strain>
    </source>
</reference>
<accession>A0ABP8IL85</accession>
<dbReference type="RefSeq" id="WP_345236899.1">
    <property type="nucleotide sequence ID" value="NZ_BAABGZ010000064.1"/>
</dbReference>
<keyword evidence="2" id="KW-1185">Reference proteome</keyword>
<evidence type="ECO:0000313" key="2">
    <source>
        <dbReference type="Proteomes" id="UP001501153"/>
    </source>
</evidence>
<organism evidence="1 2">
    <name type="scientific">Hymenobacter saemangeumensis</name>
    <dbReference type="NCBI Taxonomy" id="1084522"/>
    <lineage>
        <taxon>Bacteria</taxon>
        <taxon>Pseudomonadati</taxon>
        <taxon>Bacteroidota</taxon>
        <taxon>Cytophagia</taxon>
        <taxon>Cytophagales</taxon>
        <taxon>Hymenobacteraceae</taxon>
        <taxon>Hymenobacter</taxon>
    </lineage>
</organism>
<proteinExistence type="predicted"/>
<comment type="caution">
    <text evidence="1">The sequence shown here is derived from an EMBL/GenBank/DDBJ whole genome shotgun (WGS) entry which is preliminary data.</text>
</comment>
<protein>
    <submittedName>
        <fullName evidence="1">Uncharacterized protein</fullName>
    </submittedName>
</protein>
<name>A0ABP8IL85_9BACT</name>
<evidence type="ECO:0000313" key="1">
    <source>
        <dbReference type="EMBL" id="GAA4362198.1"/>
    </source>
</evidence>
<sequence>MSNTTFSEKQLAAALQECEDYQVSTGTGSPSDRQVAEANLAAYASWAIPELVEYARRLEERRQYGADLINDLKLEAEQADAHTKQVEQQLVNVMRAVTQIRQLASGSAPHCINLETIDRLLAGIQLAEAPVVQVFPPACPRCNERPSRCLCTISSHASN</sequence>